<sequence>AVPNRTGQQQPEECCRTARHRHKGSTGDQKRSPAPFWNRLCSFR</sequence>
<dbReference type="GO" id="GO:0030246">
    <property type="term" value="F:carbohydrate binding"/>
    <property type="evidence" value="ECO:0007669"/>
    <property type="project" value="UniProtKB-KW"/>
</dbReference>
<feature type="compositionally biased region" description="Polar residues" evidence="1">
    <location>
        <begin position="1"/>
        <end position="11"/>
    </location>
</feature>
<dbReference type="EMBL" id="AEJC01000626">
    <property type="protein sequence ID" value="EKX60931.1"/>
    <property type="molecule type" value="Genomic_DNA"/>
</dbReference>
<evidence type="ECO:0000256" key="1">
    <source>
        <dbReference type="SAM" id="MobiDB-lite"/>
    </source>
</evidence>
<keyword evidence="3" id="KW-1185">Reference proteome</keyword>
<proteinExistence type="predicted"/>
<protein>
    <submittedName>
        <fullName evidence="2">Ricin-type beta-trefoil lectin domain protein</fullName>
    </submittedName>
</protein>
<name>L1KJE8_9ACTN</name>
<gene>
    <name evidence="2" type="ORF">STRIP9103_05170</name>
</gene>
<feature type="region of interest" description="Disordered" evidence="1">
    <location>
        <begin position="1"/>
        <end position="35"/>
    </location>
</feature>
<organism evidence="2 3">
    <name type="scientific">Streptomyces ipomoeae 91-03</name>
    <dbReference type="NCBI Taxonomy" id="698759"/>
    <lineage>
        <taxon>Bacteria</taxon>
        <taxon>Bacillati</taxon>
        <taxon>Actinomycetota</taxon>
        <taxon>Actinomycetes</taxon>
        <taxon>Kitasatosporales</taxon>
        <taxon>Streptomycetaceae</taxon>
        <taxon>Streptomyces</taxon>
    </lineage>
</organism>
<evidence type="ECO:0000313" key="3">
    <source>
        <dbReference type="Proteomes" id="UP000010411"/>
    </source>
</evidence>
<keyword evidence="2" id="KW-0430">Lectin</keyword>
<comment type="caution">
    <text evidence="2">The sequence shown here is derived from an EMBL/GenBank/DDBJ whole genome shotgun (WGS) entry which is preliminary data.</text>
</comment>
<dbReference type="Proteomes" id="UP000010411">
    <property type="component" value="Unassembled WGS sequence"/>
</dbReference>
<accession>L1KJE8</accession>
<dbReference type="AlphaFoldDB" id="L1KJE8"/>
<feature type="non-terminal residue" evidence="2">
    <location>
        <position position="1"/>
    </location>
</feature>
<evidence type="ECO:0000313" key="2">
    <source>
        <dbReference type="EMBL" id="EKX60931.1"/>
    </source>
</evidence>
<reference evidence="2 3" key="1">
    <citation type="submission" date="2012-11" db="EMBL/GenBank/DDBJ databases">
        <authorList>
            <person name="Huguet-Tapia J.C."/>
            <person name="Durkin A.S."/>
            <person name="Pettis G.S."/>
            <person name="Badger J.H."/>
        </authorList>
    </citation>
    <scope>NUCLEOTIDE SEQUENCE [LARGE SCALE GENOMIC DNA]</scope>
    <source>
        <strain evidence="2 3">91-03</strain>
    </source>
</reference>